<evidence type="ECO:0000256" key="11">
    <source>
        <dbReference type="SAM" id="Phobius"/>
    </source>
</evidence>
<evidence type="ECO:0000256" key="3">
    <source>
        <dbReference type="ARBA" id="ARBA00006214"/>
    </source>
</evidence>
<keyword evidence="5" id="KW-0874">Quinone</keyword>
<dbReference type="Gene3D" id="3.40.30.10">
    <property type="entry name" value="Glutaredoxin"/>
    <property type="match status" value="1"/>
</dbReference>
<dbReference type="Pfam" id="PF13462">
    <property type="entry name" value="Thioredoxin_4"/>
    <property type="match status" value="1"/>
</dbReference>
<dbReference type="PANTHER" id="PTHR13887">
    <property type="entry name" value="GLUTATHIONE S-TRANSFERASE KAPPA"/>
    <property type="match status" value="1"/>
</dbReference>
<dbReference type="SUPFAM" id="SSF52833">
    <property type="entry name" value="Thioredoxin-like"/>
    <property type="match status" value="1"/>
</dbReference>
<dbReference type="EMBL" id="PFFQ01000059">
    <property type="protein sequence ID" value="PIW14647.1"/>
    <property type="molecule type" value="Genomic_DNA"/>
</dbReference>
<dbReference type="GO" id="GO:0016491">
    <property type="term" value="F:oxidoreductase activity"/>
    <property type="evidence" value="ECO:0007669"/>
    <property type="project" value="UniProtKB-KW"/>
</dbReference>
<dbReference type="GO" id="GO:0048038">
    <property type="term" value="F:quinone binding"/>
    <property type="evidence" value="ECO:0007669"/>
    <property type="project" value="UniProtKB-KW"/>
</dbReference>
<evidence type="ECO:0000256" key="8">
    <source>
        <dbReference type="ARBA" id="ARBA00023136"/>
    </source>
</evidence>
<dbReference type="Gene3D" id="1.20.1440.130">
    <property type="entry name" value="VKOR domain"/>
    <property type="match status" value="1"/>
</dbReference>
<organism evidence="13 14">
    <name type="scientific">bacterium (Candidatus Blackallbacteria) CG17_big_fil_post_rev_8_21_14_2_50_48_46</name>
    <dbReference type="NCBI Taxonomy" id="2014261"/>
    <lineage>
        <taxon>Bacteria</taxon>
        <taxon>Candidatus Blackallbacteria</taxon>
    </lineage>
</organism>
<evidence type="ECO:0000256" key="9">
    <source>
        <dbReference type="ARBA" id="ARBA00023157"/>
    </source>
</evidence>
<evidence type="ECO:0000256" key="6">
    <source>
        <dbReference type="ARBA" id="ARBA00022989"/>
    </source>
</evidence>
<feature type="transmembrane region" description="Helical" evidence="11">
    <location>
        <begin position="115"/>
        <end position="138"/>
    </location>
</feature>
<dbReference type="AlphaFoldDB" id="A0A2M7FZ78"/>
<evidence type="ECO:0000256" key="7">
    <source>
        <dbReference type="ARBA" id="ARBA00023002"/>
    </source>
</evidence>
<keyword evidence="6 11" id="KW-1133">Transmembrane helix</keyword>
<feature type="transmembrane region" description="Helical" evidence="11">
    <location>
        <begin position="57"/>
        <end position="81"/>
    </location>
</feature>
<dbReference type="GO" id="GO:0016020">
    <property type="term" value="C:membrane"/>
    <property type="evidence" value="ECO:0007669"/>
    <property type="project" value="UniProtKB-SubCell"/>
</dbReference>
<name>A0A2M7FZ78_9BACT</name>
<evidence type="ECO:0000313" key="13">
    <source>
        <dbReference type="EMBL" id="PIW14647.1"/>
    </source>
</evidence>
<dbReference type="InterPro" id="IPR036249">
    <property type="entry name" value="Thioredoxin-like_sf"/>
</dbReference>
<sequence length="394" mass="43401">MKQTPKLFWAILLLTTLGLIFSVRLLMLDYSVLSGGGANAECNINAAFNCSAVARSAYAFLLGIPVAAWGLLGYALVLLWLALNRDKDLRRPLLLAYGLFSLVSLYYFGITKLKLDVICLYCLFTYLINWLTTAVLAVANFQKPSPSLQGNWGLQPALWVGGVILGLGILIPSYQFFPHSSAQTPSTAETPGSSKPKHGGPTYPLGRFDKALLQASAGSEKEAVTLEVFSDYQCPFCAQFETTLQTAMQEFSNLHLIRKEFPLDKNCNRLLGNNQMHANACQAAYFAKCAGLQDKFWEAAESLHARHAEMTNTLMANTLWASLISELKLDGPQIEACMQKPEIHNSVLNDVQEGLYKGVNSTPSYWINGQKQAGIMPYPQFKELLLKAGGKLKN</sequence>
<comment type="similarity">
    <text evidence="2">Belongs to the thioredoxin family. DsbA subfamily.</text>
</comment>
<comment type="caution">
    <text evidence="13">The sequence shown here is derived from an EMBL/GenBank/DDBJ whole genome shotgun (WGS) entry which is preliminary data.</text>
</comment>
<evidence type="ECO:0000256" key="5">
    <source>
        <dbReference type="ARBA" id="ARBA00022719"/>
    </source>
</evidence>
<evidence type="ECO:0000313" key="14">
    <source>
        <dbReference type="Proteomes" id="UP000231019"/>
    </source>
</evidence>
<evidence type="ECO:0000256" key="10">
    <source>
        <dbReference type="ARBA" id="ARBA00023284"/>
    </source>
</evidence>
<keyword evidence="4 11" id="KW-0812">Transmembrane</keyword>
<dbReference type="SMART" id="SM00756">
    <property type="entry name" value="VKc"/>
    <property type="match status" value="1"/>
</dbReference>
<dbReference type="InterPro" id="IPR038354">
    <property type="entry name" value="VKOR_sf"/>
</dbReference>
<evidence type="ECO:0000259" key="12">
    <source>
        <dbReference type="SMART" id="SM00756"/>
    </source>
</evidence>
<feature type="transmembrane region" description="Helical" evidence="11">
    <location>
        <begin position="7"/>
        <end position="27"/>
    </location>
</feature>
<comment type="similarity">
    <text evidence="3">Belongs to the VKOR family.</text>
</comment>
<feature type="domain" description="Vitamin K epoxide reductase" evidence="12">
    <location>
        <begin position="4"/>
        <end position="140"/>
    </location>
</feature>
<dbReference type="Pfam" id="PF07884">
    <property type="entry name" value="VKOR"/>
    <property type="match status" value="1"/>
</dbReference>
<feature type="transmembrane region" description="Helical" evidence="11">
    <location>
        <begin position="158"/>
        <end position="177"/>
    </location>
</feature>
<dbReference type="Proteomes" id="UP000231019">
    <property type="component" value="Unassembled WGS sequence"/>
</dbReference>
<keyword evidence="9" id="KW-1015">Disulfide bond</keyword>
<reference evidence="13 14" key="1">
    <citation type="submission" date="2017-09" db="EMBL/GenBank/DDBJ databases">
        <title>Depth-based differentiation of microbial function through sediment-hosted aquifers and enrichment of novel symbionts in the deep terrestrial subsurface.</title>
        <authorList>
            <person name="Probst A.J."/>
            <person name="Ladd B."/>
            <person name="Jarett J.K."/>
            <person name="Geller-Mcgrath D.E."/>
            <person name="Sieber C.M."/>
            <person name="Emerson J.B."/>
            <person name="Anantharaman K."/>
            <person name="Thomas B.C."/>
            <person name="Malmstrom R."/>
            <person name="Stieglmeier M."/>
            <person name="Klingl A."/>
            <person name="Woyke T."/>
            <person name="Ryan C.M."/>
            <person name="Banfield J.F."/>
        </authorList>
    </citation>
    <scope>NUCLEOTIDE SEQUENCE [LARGE SCALE GENOMIC DNA]</scope>
    <source>
        <strain evidence="13">CG17_big_fil_post_rev_8_21_14_2_50_48_46</strain>
    </source>
</reference>
<protein>
    <recommendedName>
        <fullName evidence="12">Vitamin K epoxide reductase domain-containing protein</fullName>
    </recommendedName>
</protein>
<feature type="transmembrane region" description="Helical" evidence="11">
    <location>
        <begin position="93"/>
        <end position="109"/>
    </location>
</feature>
<accession>A0A2M7FZ78</accession>
<dbReference type="PANTHER" id="PTHR13887:SF56">
    <property type="entry name" value="THIOREDOXIN-LIKE REDUCTASE RV2466C"/>
    <property type="match status" value="1"/>
</dbReference>
<comment type="subcellular location">
    <subcellularLocation>
        <location evidence="1">Membrane</location>
        <topology evidence="1">Multi-pass membrane protein</topology>
    </subcellularLocation>
</comment>
<keyword evidence="8 11" id="KW-0472">Membrane</keyword>
<dbReference type="InterPro" id="IPR012336">
    <property type="entry name" value="Thioredoxin-like_fold"/>
</dbReference>
<evidence type="ECO:0000256" key="1">
    <source>
        <dbReference type="ARBA" id="ARBA00004141"/>
    </source>
</evidence>
<evidence type="ECO:0000256" key="2">
    <source>
        <dbReference type="ARBA" id="ARBA00005791"/>
    </source>
</evidence>
<gene>
    <name evidence="13" type="ORF">COW36_21660</name>
</gene>
<dbReference type="CDD" id="cd12920">
    <property type="entry name" value="VKOR_3"/>
    <property type="match status" value="1"/>
</dbReference>
<dbReference type="InterPro" id="IPR012932">
    <property type="entry name" value="VKOR"/>
</dbReference>
<evidence type="ECO:0000256" key="4">
    <source>
        <dbReference type="ARBA" id="ARBA00022692"/>
    </source>
</evidence>
<proteinExistence type="inferred from homology"/>
<keyword evidence="10" id="KW-0676">Redox-active center</keyword>
<keyword evidence="7" id="KW-0560">Oxidoreductase</keyword>